<protein>
    <submittedName>
        <fullName evidence="1">Uncharacterized protein</fullName>
    </submittedName>
</protein>
<dbReference type="Proteomes" id="UP000327000">
    <property type="component" value="Unassembled WGS sequence"/>
</dbReference>
<gene>
    <name evidence="1" type="ORF">FRZ00_00580</name>
</gene>
<dbReference type="EMBL" id="VOKX01000001">
    <property type="protein sequence ID" value="KAB7852737.1"/>
    <property type="molecule type" value="Genomic_DNA"/>
</dbReference>
<dbReference type="RefSeq" id="WP_152262102.1">
    <property type="nucleotide sequence ID" value="NZ_VOKX01000001.1"/>
</dbReference>
<sequence>MVDDGNTGFALPRGATGFFRRKEGPLPRTDARSFRAALYAAARLAGGTVGEVEEQAYPRTFHTATVVGDAGESVVLCHTHHPWIAFAGTREDWRRERFLAPPSWARTFTDAGFTVLSGERLATPLSDVDTSVLGPGEWREVRFYGVTTLGGVLFNAWD</sequence>
<proteinExistence type="predicted"/>
<evidence type="ECO:0000313" key="2">
    <source>
        <dbReference type="Proteomes" id="UP000327000"/>
    </source>
</evidence>
<dbReference type="AlphaFoldDB" id="A0A5N5WFF4"/>
<accession>A0A5N5WFF4</accession>
<comment type="caution">
    <text evidence="1">The sequence shown here is derived from an EMBL/GenBank/DDBJ whole genome shotgun (WGS) entry which is preliminary data.</text>
</comment>
<keyword evidence="2" id="KW-1185">Reference proteome</keyword>
<evidence type="ECO:0000313" key="1">
    <source>
        <dbReference type="EMBL" id="KAB7852737.1"/>
    </source>
</evidence>
<dbReference type="OrthoDB" id="6313019at2"/>
<organism evidence="1 2">
    <name type="scientific">Streptomyces mobaraensis</name>
    <name type="common">Streptoverticillium mobaraense</name>
    <dbReference type="NCBI Taxonomy" id="35621"/>
    <lineage>
        <taxon>Bacteria</taxon>
        <taxon>Bacillati</taxon>
        <taxon>Actinomycetota</taxon>
        <taxon>Actinomycetes</taxon>
        <taxon>Kitasatosporales</taxon>
        <taxon>Streptomycetaceae</taxon>
        <taxon>Streptomyces</taxon>
    </lineage>
</organism>
<reference evidence="1 2" key="1">
    <citation type="journal article" date="2019" name="Microb. Cell Fact.">
        <title>Exploring novel herbicidin analogues by transcriptional regulator overexpression and MS/MS molecular networking.</title>
        <authorList>
            <person name="Shi Y."/>
            <person name="Gu R."/>
            <person name="Li Y."/>
            <person name="Wang X."/>
            <person name="Ren W."/>
            <person name="Li X."/>
            <person name="Wang L."/>
            <person name="Xie Y."/>
            <person name="Hong B."/>
        </authorList>
    </citation>
    <scope>NUCLEOTIDE SEQUENCE [LARGE SCALE GENOMIC DNA]</scope>
    <source>
        <strain evidence="1 2">US-43</strain>
    </source>
</reference>
<name>A0A5N5WFF4_STRMB</name>